<gene>
    <name evidence="2" type="ORF">SAMN05216278_3675</name>
</gene>
<dbReference type="EMBL" id="FNKQ01000006">
    <property type="protein sequence ID" value="SDR12646.1"/>
    <property type="molecule type" value="Genomic_DNA"/>
</dbReference>
<name>A0A1H1GIE8_9EURY</name>
<sequence length="224" mass="24907">MKRCNKLQRLFGIIRLAFLLLIDGTATNTVRRLRVRSLRGRRGFRWCGHAPVRDDHAGCLDDPVGRHRDDEQTHRRGTPQHAGPQWCPRSAGASSHPQHANVSHRIRASQIHRHRAARTTVESRHIPPQHPTDSFGAPPIAPFTLVGRADGERGHRPHDSPIRVPAPRCGRLRSLGGSSPPCHRPEVPHLGPNPCPSITGGQSHSFRRVSHPIDASLRSTIRSE</sequence>
<feature type="region of interest" description="Disordered" evidence="1">
    <location>
        <begin position="176"/>
        <end position="224"/>
    </location>
</feature>
<feature type="compositionally biased region" description="Basic residues" evidence="1">
    <location>
        <begin position="102"/>
        <end position="117"/>
    </location>
</feature>
<evidence type="ECO:0000313" key="3">
    <source>
        <dbReference type="Proteomes" id="UP000199289"/>
    </source>
</evidence>
<feature type="compositionally biased region" description="Basic and acidic residues" evidence="1">
    <location>
        <begin position="61"/>
        <end position="74"/>
    </location>
</feature>
<reference evidence="3" key="1">
    <citation type="submission" date="2016-10" db="EMBL/GenBank/DDBJ databases">
        <authorList>
            <person name="Varghese N."/>
            <person name="Submissions S."/>
        </authorList>
    </citation>
    <scope>NUCLEOTIDE SEQUENCE [LARGE SCALE GENOMIC DNA]</scope>
    <source>
        <strain evidence="3">CGMCC 1.12397</strain>
    </source>
</reference>
<feature type="region of interest" description="Disordered" evidence="1">
    <location>
        <begin position="61"/>
        <end position="139"/>
    </location>
</feature>
<protein>
    <submittedName>
        <fullName evidence="2">Uncharacterized protein</fullName>
    </submittedName>
</protein>
<accession>A0A1H1GIE8</accession>
<proteinExistence type="predicted"/>
<evidence type="ECO:0000313" key="2">
    <source>
        <dbReference type="EMBL" id="SDR12646.1"/>
    </source>
</evidence>
<evidence type="ECO:0000256" key="1">
    <source>
        <dbReference type="SAM" id="MobiDB-lite"/>
    </source>
</evidence>
<dbReference type="AlphaFoldDB" id="A0A1H1GIE8"/>
<dbReference type="Proteomes" id="UP000199289">
    <property type="component" value="Unassembled WGS sequence"/>
</dbReference>
<feature type="compositionally biased region" description="Polar residues" evidence="1">
    <location>
        <begin position="92"/>
        <end position="101"/>
    </location>
</feature>
<organism evidence="2 3">
    <name type="scientific">Halopelagius longus</name>
    <dbReference type="NCBI Taxonomy" id="1236180"/>
    <lineage>
        <taxon>Archaea</taxon>
        <taxon>Methanobacteriati</taxon>
        <taxon>Methanobacteriota</taxon>
        <taxon>Stenosarchaea group</taxon>
        <taxon>Halobacteria</taxon>
        <taxon>Halobacteriales</taxon>
        <taxon>Haloferacaceae</taxon>
    </lineage>
</organism>